<accession>A0A8X6V9P5</accession>
<name>A0A8X6V9P5_TRICX</name>
<organism evidence="1 2">
    <name type="scientific">Trichonephila clavipes</name>
    <name type="common">Golden silk orbweaver</name>
    <name type="synonym">Nephila clavipes</name>
    <dbReference type="NCBI Taxonomy" id="2585209"/>
    <lineage>
        <taxon>Eukaryota</taxon>
        <taxon>Metazoa</taxon>
        <taxon>Ecdysozoa</taxon>
        <taxon>Arthropoda</taxon>
        <taxon>Chelicerata</taxon>
        <taxon>Arachnida</taxon>
        <taxon>Araneae</taxon>
        <taxon>Araneomorphae</taxon>
        <taxon>Entelegynae</taxon>
        <taxon>Araneoidea</taxon>
        <taxon>Nephilidae</taxon>
        <taxon>Trichonephila</taxon>
    </lineage>
</organism>
<keyword evidence="2" id="KW-1185">Reference proteome</keyword>
<protein>
    <submittedName>
        <fullName evidence="1">Transposable element Tcb2 transposase</fullName>
    </submittedName>
</protein>
<dbReference type="Proteomes" id="UP000887159">
    <property type="component" value="Unassembled WGS sequence"/>
</dbReference>
<evidence type="ECO:0000313" key="2">
    <source>
        <dbReference type="Proteomes" id="UP000887159"/>
    </source>
</evidence>
<gene>
    <name evidence="1" type="primary">TCB2_386</name>
    <name evidence="1" type="ORF">TNCV_4416341</name>
</gene>
<evidence type="ECO:0000313" key="1">
    <source>
        <dbReference type="EMBL" id="GFY04549.1"/>
    </source>
</evidence>
<dbReference type="EMBL" id="BMAU01021244">
    <property type="protein sequence ID" value="GFY04549.1"/>
    <property type="molecule type" value="Genomic_DNA"/>
</dbReference>
<sequence length="106" mass="11448">MIVGCSGQGMVLPQENRIPGGHVALLRGTAVAHRTASAAEIRAAVGTTTNRQLRARRPIACIPLTPCYCRLRRQRCQARDLLGFLMKAVSGRALVKRRPSTKLSAA</sequence>
<dbReference type="AlphaFoldDB" id="A0A8X6V9P5"/>
<reference evidence="1" key="1">
    <citation type="submission" date="2020-08" db="EMBL/GenBank/DDBJ databases">
        <title>Multicomponent nature underlies the extraordinary mechanical properties of spider dragline silk.</title>
        <authorList>
            <person name="Kono N."/>
            <person name="Nakamura H."/>
            <person name="Mori M."/>
            <person name="Yoshida Y."/>
            <person name="Ohtoshi R."/>
            <person name="Malay A.D."/>
            <person name="Moran D.A.P."/>
            <person name="Tomita M."/>
            <person name="Numata K."/>
            <person name="Arakawa K."/>
        </authorList>
    </citation>
    <scope>NUCLEOTIDE SEQUENCE</scope>
</reference>
<comment type="caution">
    <text evidence="1">The sequence shown here is derived from an EMBL/GenBank/DDBJ whole genome shotgun (WGS) entry which is preliminary data.</text>
</comment>
<proteinExistence type="predicted"/>